<protein>
    <submittedName>
        <fullName evidence="1">Uncharacterized protein</fullName>
    </submittedName>
</protein>
<evidence type="ECO:0000313" key="2">
    <source>
        <dbReference type="Proteomes" id="UP000015241"/>
    </source>
</evidence>
<organism evidence="1 2">
    <name type="scientific">Fomitopsis schrenkii</name>
    <name type="common">Brown rot fungus</name>
    <dbReference type="NCBI Taxonomy" id="2126942"/>
    <lineage>
        <taxon>Eukaryota</taxon>
        <taxon>Fungi</taxon>
        <taxon>Dikarya</taxon>
        <taxon>Basidiomycota</taxon>
        <taxon>Agaricomycotina</taxon>
        <taxon>Agaricomycetes</taxon>
        <taxon>Polyporales</taxon>
        <taxon>Fomitopsis</taxon>
    </lineage>
</organism>
<dbReference type="OrthoDB" id="2800059at2759"/>
<sequence>MNLTRLTDTDFVLPSALYACSRLPEEELLDGATHSDGTVDHLCPDDLELCKRAREHFAQMLTNFVHKTFPPSHADGICQDAYSCAKAYEEIREDALIRWSFSKKCDYKQIKARRPGGE</sequence>
<dbReference type="Proteomes" id="UP000015241">
    <property type="component" value="Unassembled WGS sequence"/>
</dbReference>
<dbReference type="AlphaFoldDB" id="S8FXF4"/>
<proteinExistence type="predicted"/>
<name>S8FXF4_FOMSC</name>
<gene>
    <name evidence="1" type="ORF">FOMPIDRAFT_86718</name>
</gene>
<evidence type="ECO:0000313" key="1">
    <source>
        <dbReference type="EMBL" id="EPT05796.1"/>
    </source>
</evidence>
<reference evidence="1 2" key="1">
    <citation type="journal article" date="2012" name="Science">
        <title>The Paleozoic origin of enzymatic lignin decomposition reconstructed from 31 fungal genomes.</title>
        <authorList>
            <person name="Floudas D."/>
            <person name="Binder M."/>
            <person name="Riley R."/>
            <person name="Barry K."/>
            <person name="Blanchette R.A."/>
            <person name="Henrissat B."/>
            <person name="Martinez A.T."/>
            <person name="Otillar R."/>
            <person name="Spatafora J.W."/>
            <person name="Yadav J.S."/>
            <person name="Aerts A."/>
            <person name="Benoit I."/>
            <person name="Boyd A."/>
            <person name="Carlson A."/>
            <person name="Copeland A."/>
            <person name="Coutinho P.M."/>
            <person name="de Vries R.P."/>
            <person name="Ferreira P."/>
            <person name="Findley K."/>
            <person name="Foster B."/>
            <person name="Gaskell J."/>
            <person name="Glotzer D."/>
            <person name="Gorecki P."/>
            <person name="Heitman J."/>
            <person name="Hesse C."/>
            <person name="Hori C."/>
            <person name="Igarashi K."/>
            <person name="Jurgens J.A."/>
            <person name="Kallen N."/>
            <person name="Kersten P."/>
            <person name="Kohler A."/>
            <person name="Kuees U."/>
            <person name="Kumar T.K.A."/>
            <person name="Kuo A."/>
            <person name="LaButti K."/>
            <person name="Larrondo L.F."/>
            <person name="Lindquist E."/>
            <person name="Ling A."/>
            <person name="Lombard V."/>
            <person name="Lucas S."/>
            <person name="Lundell T."/>
            <person name="Martin R."/>
            <person name="McLaughlin D.J."/>
            <person name="Morgenstern I."/>
            <person name="Morin E."/>
            <person name="Murat C."/>
            <person name="Nagy L.G."/>
            <person name="Nolan M."/>
            <person name="Ohm R.A."/>
            <person name="Patyshakuliyeva A."/>
            <person name="Rokas A."/>
            <person name="Ruiz-Duenas F.J."/>
            <person name="Sabat G."/>
            <person name="Salamov A."/>
            <person name="Samejima M."/>
            <person name="Schmutz J."/>
            <person name="Slot J.C."/>
            <person name="St John F."/>
            <person name="Stenlid J."/>
            <person name="Sun H."/>
            <person name="Sun S."/>
            <person name="Syed K."/>
            <person name="Tsang A."/>
            <person name="Wiebenga A."/>
            <person name="Young D."/>
            <person name="Pisabarro A."/>
            <person name="Eastwood D.C."/>
            <person name="Martin F."/>
            <person name="Cullen D."/>
            <person name="Grigoriev I.V."/>
            <person name="Hibbett D.S."/>
        </authorList>
    </citation>
    <scope>NUCLEOTIDE SEQUENCE</scope>
    <source>
        <strain evidence="2">FP-58527</strain>
    </source>
</reference>
<accession>S8FXF4</accession>
<dbReference type="InParanoid" id="S8FXF4"/>
<dbReference type="EMBL" id="KE504123">
    <property type="protein sequence ID" value="EPT05796.1"/>
    <property type="molecule type" value="Genomic_DNA"/>
</dbReference>
<dbReference type="HOGENOM" id="CLU_2073188_0_0_1"/>
<keyword evidence="2" id="KW-1185">Reference proteome</keyword>